<gene>
    <name evidence="5" type="ORF">MNBD_ALPHA06-262</name>
</gene>
<dbReference type="SUPFAM" id="SSF158472">
    <property type="entry name" value="HAMP domain-like"/>
    <property type="match status" value="1"/>
</dbReference>
<evidence type="ECO:0000259" key="3">
    <source>
        <dbReference type="PROSITE" id="PS50885"/>
    </source>
</evidence>
<dbReference type="Gene3D" id="3.30.70.270">
    <property type="match status" value="1"/>
</dbReference>
<dbReference type="Pfam" id="PF00672">
    <property type="entry name" value="HAMP"/>
    <property type="match status" value="1"/>
</dbReference>
<dbReference type="Gene3D" id="3.20.20.450">
    <property type="entry name" value="EAL domain"/>
    <property type="match status" value="1"/>
</dbReference>
<dbReference type="Gene3D" id="6.10.340.10">
    <property type="match status" value="1"/>
</dbReference>
<feature type="transmembrane region" description="Helical" evidence="1">
    <location>
        <begin position="178"/>
        <end position="197"/>
    </location>
</feature>
<dbReference type="InterPro" id="IPR029787">
    <property type="entry name" value="Nucleotide_cyclase"/>
</dbReference>
<dbReference type="InterPro" id="IPR003660">
    <property type="entry name" value="HAMP_dom"/>
</dbReference>
<keyword evidence="1" id="KW-0812">Transmembrane</keyword>
<dbReference type="InterPro" id="IPR035919">
    <property type="entry name" value="EAL_sf"/>
</dbReference>
<dbReference type="SUPFAM" id="SSF55073">
    <property type="entry name" value="Nucleotide cyclase"/>
    <property type="match status" value="1"/>
</dbReference>
<protein>
    <submittedName>
        <fullName evidence="5">Diguanylate cyclase/phosphodiesterase (GGDEF &amp; EAL domains) with PAS/PAC sensor(S)</fullName>
    </submittedName>
</protein>
<dbReference type="GO" id="GO:0007165">
    <property type="term" value="P:signal transduction"/>
    <property type="evidence" value="ECO:0007669"/>
    <property type="project" value="InterPro"/>
</dbReference>
<dbReference type="InterPro" id="IPR050706">
    <property type="entry name" value="Cyclic-di-GMP_PDE-like"/>
</dbReference>
<feature type="transmembrane region" description="Helical" evidence="1">
    <location>
        <begin position="12"/>
        <end position="37"/>
    </location>
</feature>
<dbReference type="InterPro" id="IPR001633">
    <property type="entry name" value="EAL_dom"/>
</dbReference>
<dbReference type="Pfam" id="PF00990">
    <property type="entry name" value="GGDEF"/>
    <property type="match status" value="1"/>
</dbReference>
<evidence type="ECO:0000313" key="5">
    <source>
        <dbReference type="EMBL" id="VAV94914.1"/>
    </source>
</evidence>
<dbReference type="PROSITE" id="PS50885">
    <property type="entry name" value="HAMP"/>
    <property type="match status" value="1"/>
</dbReference>
<evidence type="ECO:0000256" key="1">
    <source>
        <dbReference type="SAM" id="Phobius"/>
    </source>
</evidence>
<proteinExistence type="predicted"/>
<dbReference type="PANTHER" id="PTHR33121">
    <property type="entry name" value="CYCLIC DI-GMP PHOSPHODIESTERASE PDEF"/>
    <property type="match status" value="1"/>
</dbReference>
<evidence type="ECO:0000259" key="4">
    <source>
        <dbReference type="PROSITE" id="PS50887"/>
    </source>
</evidence>
<feature type="domain" description="GGDEF" evidence="4">
    <location>
        <begin position="278"/>
        <end position="423"/>
    </location>
</feature>
<dbReference type="InterPro" id="IPR000160">
    <property type="entry name" value="GGDEF_dom"/>
</dbReference>
<dbReference type="SMART" id="SM00052">
    <property type="entry name" value="EAL"/>
    <property type="match status" value="1"/>
</dbReference>
<dbReference type="CDD" id="cd06225">
    <property type="entry name" value="HAMP"/>
    <property type="match status" value="1"/>
</dbReference>
<keyword evidence="1" id="KW-0472">Membrane</keyword>
<dbReference type="PROSITE" id="PS50887">
    <property type="entry name" value="GGDEF"/>
    <property type="match status" value="1"/>
</dbReference>
<dbReference type="AlphaFoldDB" id="A0A3B0RN08"/>
<dbReference type="NCBIfam" id="TIGR00254">
    <property type="entry name" value="GGDEF"/>
    <property type="match status" value="1"/>
</dbReference>
<keyword evidence="1" id="KW-1133">Transmembrane helix</keyword>
<evidence type="ECO:0000259" key="2">
    <source>
        <dbReference type="PROSITE" id="PS50883"/>
    </source>
</evidence>
<sequence>MVKLLSNIQNRLVAKAALLFFVAVFFASAFVVSIGALSDHARAEDQAIHVAQALTLSSAAAAAGATQNQDLAALNNLYYNVGNEKGVAGIFAIDGMGNILSQSKINLLSNRLETDLVLAKKALVSDQLITEISSDRYQFSAPIHSDSGTVGALVISFFPSDIVPGLGSYLLRNIWKGLALVFVGLPLSMLVFERLFAPVKELIRATNCAASGDLTARADIRSSDEFGQLAGAINLLLERMKASMDRTRWLAYGDQLTRLANKTAFSERLRQLVDSGKAPGALFLIDLDGFKRLNDAYGQEAGDALLQATAKRLTQVTSAFSVKLGKAGTLPPPMLARLSADEFAVIAPGCVSAPLAQEMADAYLTAISHPLQATGQPVTLSARIGIAMYPHDASDSKTLLNNVNFAIDVAKENGGGTWQFFEPSMSQAAIRRITLQNEMRRALKNREFIVYYQPKISVRDGSIAACEALVRWQKAPGKILAPGAFIDVAEETGLINEIGDYVLEESCMAAARWAADGMPCSVAVNVSAVQFARDNFSQIVNRILKKTGLPHELLELELTESVAMTNPERLLEQVSPLRERGVRFAIDDFGTGHSSLAYLTRLPFDVFKIDQSFVREMTEDKHARVIVQTILAMAESLGYHTVAEGVETREHFAFLQLHCCDYVQGYYFSRPVPEDEFVILLQQDKIGQDRQHQRDEQLAAARVA</sequence>
<organism evidence="5">
    <name type="scientific">hydrothermal vent metagenome</name>
    <dbReference type="NCBI Taxonomy" id="652676"/>
    <lineage>
        <taxon>unclassified sequences</taxon>
        <taxon>metagenomes</taxon>
        <taxon>ecological metagenomes</taxon>
    </lineage>
</organism>
<feature type="transmembrane region" description="Helical" evidence="1">
    <location>
        <begin position="150"/>
        <end position="171"/>
    </location>
</feature>
<feature type="domain" description="HAMP" evidence="3">
    <location>
        <begin position="193"/>
        <end position="245"/>
    </location>
</feature>
<dbReference type="CDD" id="cd01949">
    <property type="entry name" value="GGDEF"/>
    <property type="match status" value="1"/>
</dbReference>
<dbReference type="CDD" id="cd01948">
    <property type="entry name" value="EAL"/>
    <property type="match status" value="1"/>
</dbReference>
<dbReference type="SMART" id="SM00267">
    <property type="entry name" value="GGDEF"/>
    <property type="match status" value="1"/>
</dbReference>
<feature type="domain" description="EAL" evidence="2">
    <location>
        <begin position="432"/>
        <end position="685"/>
    </location>
</feature>
<dbReference type="Pfam" id="PF00563">
    <property type="entry name" value="EAL"/>
    <property type="match status" value="1"/>
</dbReference>
<dbReference type="GO" id="GO:0071111">
    <property type="term" value="F:cyclic-guanylate-specific phosphodiesterase activity"/>
    <property type="evidence" value="ECO:0007669"/>
    <property type="project" value="InterPro"/>
</dbReference>
<accession>A0A3B0RN08</accession>
<dbReference type="PANTHER" id="PTHR33121:SF71">
    <property type="entry name" value="OXYGEN SENSOR PROTEIN DOSP"/>
    <property type="match status" value="1"/>
</dbReference>
<dbReference type="EMBL" id="UOEE01000192">
    <property type="protein sequence ID" value="VAV94914.1"/>
    <property type="molecule type" value="Genomic_DNA"/>
</dbReference>
<dbReference type="InterPro" id="IPR043128">
    <property type="entry name" value="Rev_trsase/Diguanyl_cyclase"/>
</dbReference>
<dbReference type="GO" id="GO:0016020">
    <property type="term" value="C:membrane"/>
    <property type="evidence" value="ECO:0007669"/>
    <property type="project" value="InterPro"/>
</dbReference>
<dbReference type="PROSITE" id="PS50883">
    <property type="entry name" value="EAL"/>
    <property type="match status" value="1"/>
</dbReference>
<dbReference type="SMART" id="SM00304">
    <property type="entry name" value="HAMP"/>
    <property type="match status" value="1"/>
</dbReference>
<reference evidence="5" key="1">
    <citation type="submission" date="2018-06" db="EMBL/GenBank/DDBJ databases">
        <authorList>
            <person name="Zhirakovskaya E."/>
        </authorList>
    </citation>
    <scope>NUCLEOTIDE SEQUENCE</scope>
</reference>
<dbReference type="SUPFAM" id="SSF141868">
    <property type="entry name" value="EAL domain-like"/>
    <property type="match status" value="1"/>
</dbReference>
<name>A0A3B0RN08_9ZZZZ</name>